<keyword evidence="3" id="KW-0812">Transmembrane</keyword>
<organism evidence="5 6">
    <name type="scientific">Desulfomarina profundi</name>
    <dbReference type="NCBI Taxonomy" id="2772557"/>
    <lineage>
        <taxon>Bacteria</taxon>
        <taxon>Pseudomonadati</taxon>
        <taxon>Thermodesulfobacteriota</taxon>
        <taxon>Desulfobulbia</taxon>
        <taxon>Desulfobulbales</taxon>
        <taxon>Desulfobulbaceae</taxon>
        <taxon>Desulfomarina</taxon>
    </lineage>
</organism>
<dbReference type="Proteomes" id="UP000826725">
    <property type="component" value="Chromosome"/>
</dbReference>
<keyword evidence="3" id="KW-1133">Transmembrane helix</keyword>
<reference evidence="5" key="1">
    <citation type="submission" date="2020-09" db="EMBL/GenBank/DDBJ databases">
        <title>Desulfogranum mesoprofundum gen. nov., sp. nov., a novel mesophilic, sulfate-reducing chemolithoautotroph isolated from a deep-sea hydrothermal vent chimney in the Suiyo Seamount.</title>
        <authorList>
            <person name="Hashimoto Y."/>
            <person name="Nakagawa S."/>
        </authorList>
    </citation>
    <scope>NUCLEOTIDE SEQUENCE</scope>
    <source>
        <strain evidence="5">KT2</strain>
    </source>
</reference>
<dbReference type="PROSITE" id="PS51123">
    <property type="entry name" value="OMPA_2"/>
    <property type="match status" value="1"/>
</dbReference>
<dbReference type="EMBL" id="AP024086">
    <property type="protein sequence ID" value="BCL62491.1"/>
    <property type="molecule type" value="Genomic_DNA"/>
</dbReference>
<dbReference type="GO" id="GO:0016020">
    <property type="term" value="C:membrane"/>
    <property type="evidence" value="ECO:0007669"/>
    <property type="project" value="UniProtKB-UniRule"/>
</dbReference>
<keyword evidence="1 3" id="KW-0472">Membrane</keyword>
<dbReference type="Pfam" id="PF13401">
    <property type="entry name" value="AAA_22"/>
    <property type="match status" value="1"/>
</dbReference>
<keyword evidence="6" id="KW-1185">Reference proteome</keyword>
<feature type="transmembrane region" description="Helical" evidence="3">
    <location>
        <begin position="318"/>
        <end position="337"/>
    </location>
</feature>
<dbReference type="InterPro" id="IPR049945">
    <property type="entry name" value="AAA_22"/>
</dbReference>
<dbReference type="AlphaFoldDB" id="A0A8D5FKY2"/>
<evidence type="ECO:0000259" key="4">
    <source>
        <dbReference type="PROSITE" id="PS51123"/>
    </source>
</evidence>
<proteinExistence type="predicted"/>
<name>A0A8D5FKY2_9BACT</name>
<dbReference type="GO" id="GO:0016887">
    <property type="term" value="F:ATP hydrolysis activity"/>
    <property type="evidence" value="ECO:0007669"/>
    <property type="project" value="InterPro"/>
</dbReference>
<dbReference type="KEGG" id="dbk:DGMP_31840"/>
<sequence length="590" mass="66749">MYHSQYKFESKPFELRPDPAFLWLGEKYKEVLSTLRYGILANKGFLLLTGSGGMGKTTLINSLVEGLGDDVECAIISDPRLDRIDFYNEIAAGFGMNTLFSSKVQFLIQFSHFLHKAHDEKKKVLLLIDDCHLLSQDMLEELRLLSNIEKADAKLINIFFIGEPQFNEVLVRQRNKAVRQRLTLKSKLLPLNVNETGEYIQYRICAAGGLDKMFTAKAIQLVYKHSGGVPRYINILCEYALQRGATLGKKKVDQRLIKECVQRLDLTAEASPDQMDFRSSDGKNIHSNYQRDTFVIERNNGLPTMSGFSVENEIGKRGWLFILPLLFLICSSGYYFYPRDNVARTVKKEKKQEKPVVLKEPLVKVTTSPAASVLKGNDFEINEKKAAALKHAILSKAYRDEPEDGAEGYQAVAELTDETVVERAETTRVEGEIPTVDKRSVTKKAENSKNVVAAPVEKLLEAKDVVEQPKKDIQPMEPVKIVLPLRPNSLQLTRQAKREFIRFVKKLRKYPGTQVLVKGYVSSDTDSRENRELSEKRAEAVGRLLMKYGIDREQLEIRGMGISDPIGSNKTAGGRRKNRRVEIEVLGDGQ</sequence>
<dbReference type="InterPro" id="IPR006665">
    <property type="entry name" value="OmpA-like"/>
</dbReference>
<protein>
    <recommendedName>
        <fullName evidence="4">OmpA-like domain-containing protein</fullName>
    </recommendedName>
</protein>
<dbReference type="PANTHER" id="PTHR35894:SF5">
    <property type="entry name" value="MU-LIKE PROPHAGE FLUMU DNA TRANSPOSITION PROTEIN B"/>
    <property type="match status" value="1"/>
</dbReference>
<dbReference type="CDD" id="cd07185">
    <property type="entry name" value="OmpA_C-like"/>
    <property type="match status" value="1"/>
</dbReference>
<dbReference type="Pfam" id="PF00691">
    <property type="entry name" value="OmpA"/>
    <property type="match status" value="1"/>
</dbReference>
<evidence type="ECO:0000313" key="5">
    <source>
        <dbReference type="EMBL" id="BCL62491.1"/>
    </source>
</evidence>
<dbReference type="RefSeq" id="WP_228854843.1">
    <property type="nucleotide sequence ID" value="NZ_AP024086.1"/>
</dbReference>
<dbReference type="InterPro" id="IPR052026">
    <property type="entry name" value="ExeA_AAA_ATPase_DNA-bind"/>
</dbReference>
<feature type="domain" description="OmpA-like" evidence="4">
    <location>
        <begin position="472"/>
        <end position="589"/>
    </location>
</feature>
<evidence type="ECO:0000256" key="3">
    <source>
        <dbReference type="SAM" id="Phobius"/>
    </source>
</evidence>
<evidence type="ECO:0000256" key="1">
    <source>
        <dbReference type="PROSITE-ProRule" id="PRU00473"/>
    </source>
</evidence>
<evidence type="ECO:0000256" key="2">
    <source>
        <dbReference type="SAM" id="MobiDB-lite"/>
    </source>
</evidence>
<accession>A0A8D5FKY2</accession>
<gene>
    <name evidence="5" type="ORF">DGMP_31840</name>
</gene>
<feature type="region of interest" description="Disordered" evidence="2">
    <location>
        <begin position="566"/>
        <end position="590"/>
    </location>
</feature>
<evidence type="ECO:0000313" key="6">
    <source>
        <dbReference type="Proteomes" id="UP000826725"/>
    </source>
</evidence>
<dbReference type="PANTHER" id="PTHR35894">
    <property type="entry name" value="GENERAL SECRETION PATHWAY PROTEIN A-RELATED"/>
    <property type="match status" value="1"/>
</dbReference>